<gene>
    <name evidence="5" type="ORF">KL933_004647</name>
    <name evidence="6" type="ORF">KL946_004381</name>
</gene>
<dbReference type="Proteomes" id="UP000738402">
    <property type="component" value="Unassembled WGS sequence"/>
</dbReference>
<dbReference type="GO" id="GO:0006887">
    <property type="term" value="P:exocytosis"/>
    <property type="evidence" value="ECO:0007669"/>
    <property type="project" value="TreeGrafter"/>
</dbReference>
<feature type="coiled-coil region" evidence="2">
    <location>
        <begin position="101"/>
        <end position="128"/>
    </location>
</feature>
<dbReference type="PANTHER" id="PTHR14430">
    <property type="entry name" value="RABIN3-RELATED"/>
    <property type="match status" value="1"/>
</dbReference>
<evidence type="ECO:0000256" key="1">
    <source>
        <dbReference type="ARBA" id="ARBA00023054"/>
    </source>
</evidence>
<evidence type="ECO:0000256" key="3">
    <source>
        <dbReference type="SAM" id="MobiDB-lite"/>
    </source>
</evidence>
<dbReference type="PANTHER" id="PTHR14430:SF0">
    <property type="entry name" value="SEC2P DOMAIN-CONTAINING PROTEIN"/>
    <property type="match status" value="1"/>
</dbReference>
<evidence type="ECO:0000256" key="2">
    <source>
        <dbReference type="SAM" id="Coils"/>
    </source>
</evidence>
<dbReference type="SUPFAM" id="SSF144284">
    <property type="entry name" value="Sec2 N-terminal region"/>
    <property type="match status" value="1"/>
</dbReference>
<dbReference type="AlphaFoldDB" id="A0AAN6HZ20"/>
<protein>
    <recommendedName>
        <fullName evidence="4">GDP/GTP exchange factor Sec2 N-terminal domain-containing protein</fullName>
    </recommendedName>
</protein>
<dbReference type="Proteomes" id="UP000697297">
    <property type="component" value="Unassembled WGS sequence"/>
</dbReference>
<dbReference type="EMBL" id="JAHLUN010000013">
    <property type="protein sequence ID" value="KAG7762640.1"/>
    <property type="molecule type" value="Genomic_DNA"/>
</dbReference>
<evidence type="ECO:0000313" key="6">
    <source>
        <dbReference type="EMBL" id="KAG7762640.1"/>
    </source>
</evidence>
<feature type="compositionally biased region" description="Polar residues" evidence="3">
    <location>
        <begin position="445"/>
        <end position="461"/>
    </location>
</feature>
<name>A0AAN6HZ20_9ASCO</name>
<dbReference type="CDD" id="cd21044">
    <property type="entry name" value="Rab11BD_RAB3IP_like"/>
    <property type="match status" value="1"/>
</dbReference>
<comment type="caution">
    <text evidence="5">The sequence shown here is derived from an EMBL/GenBank/DDBJ whole genome shotgun (WGS) entry which is preliminary data.</text>
</comment>
<evidence type="ECO:0000313" key="5">
    <source>
        <dbReference type="EMBL" id="KAG7724825.1"/>
    </source>
</evidence>
<dbReference type="InterPro" id="IPR040351">
    <property type="entry name" value="RAB3IL/RAB3IP/Sec2"/>
</dbReference>
<dbReference type="GO" id="GO:0070319">
    <property type="term" value="C:Golgi to plasma membrane transport vesicle"/>
    <property type="evidence" value="ECO:0007669"/>
    <property type="project" value="TreeGrafter"/>
</dbReference>
<feature type="region of interest" description="Disordered" evidence="3">
    <location>
        <begin position="386"/>
        <end position="478"/>
    </location>
</feature>
<dbReference type="GO" id="GO:0051286">
    <property type="term" value="C:cell tip"/>
    <property type="evidence" value="ECO:0007669"/>
    <property type="project" value="TreeGrafter"/>
</dbReference>
<feature type="coiled-coil region" evidence="2">
    <location>
        <begin position="9"/>
        <end position="71"/>
    </location>
</feature>
<dbReference type="Pfam" id="PF25555">
    <property type="entry name" value="RAB3A-like_C"/>
    <property type="match status" value="1"/>
</dbReference>
<sequence length="478" mass="54830">MASSNEDIIEQLSLQLLEQTEKNSKLEVNLLNSHQKIQELKRQLVESRKQKEDSDKEVERLSYEMEDLSATLFDEANEKVKEANIVANDFKLRNEKLIETLKDRDTTIEVLNNELRNLKRLIAELEHQDPPQTPPSRVNSELVPDSQFALPKLIKYNGQPIYSPTFNQLRFDLLLFNQFKESLENFQNIRETSFFRHLVSEEIEPVLRLDLSPSVKFFQKKSFISSLFESKVVIEPLSASTELWKAAQAQSAPSSPSLSVKSLNLRMFKYETDRPVAMEARCSLCGEARMGINYARLYVMRVREVEYLLCIACATKLRRTVDLLSRVKNLSQTQDEEEVLRVWCELAELRGRLFYSKLGIWDESDENGLVYGWKNSWLGQQPVQETDNNADETAETEQTPQNVPIADTASDKTVQREDGQDETPDSVSEPVFKEEPEIDLKPQQAAASSGTDDILDNYTNTSDEEFNDAQEAHSVTND</sequence>
<keyword evidence="7" id="KW-1185">Reference proteome</keyword>
<dbReference type="Gene3D" id="6.10.140.910">
    <property type="match status" value="1"/>
</dbReference>
<reference evidence="5 7" key="1">
    <citation type="journal article" date="2021" name="G3 (Bethesda)">
        <title>Genomic diversity, chromosomal rearrangements, and interspecies hybridization in the ogataea polymorpha species complex.</title>
        <authorList>
            <person name="Hanson S.J."/>
            <person name="Cinneide E.O."/>
            <person name="Salzberg L.I."/>
            <person name="Wolfe K.H."/>
            <person name="McGowan J."/>
            <person name="Fitzpatrick D.A."/>
            <person name="Matlin K."/>
        </authorList>
    </citation>
    <scope>NUCLEOTIDE SEQUENCE</scope>
    <source>
        <strain evidence="6">81-436-3</strain>
        <strain evidence="5">83-405-1</strain>
    </source>
</reference>
<dbReference type="Pfam" id="PF06428">
    <property type="entry name" value="Sec2p"/>
    <property type="match status" value="1"/>
</dbReference>
<organism evidence="5 8">
    <name type="scientific">Ogataea haglerorum</name>
    <dbReference type="NCBI Taxonomy" id="1937702"/>
    <lineage>
        <taxon>Eukaryota</taxon>
        <taxon>Fungi</taxon>
        <taxon>Dikarya</taxon>
        <taxon>Ascomycota</taxon>
        <taxon>Saccharomycotina</taxon>
        <taxon>Pichiomycetes</taxon>
        <taxon>Pichiales</taxon>
        <taxon>Pichiaceae</taxon>
        <taxon>Ogataea</taxon>
    </lineage>
</organism>
<dbReference type="GO" id="GO:0005085">
    <property type="term" value="F:guanyl-nucleotide exchange factor activity"/>
    <property type="evidence" value="ECO:0007669"/>
    <property type="project" value="InterPro"/>
</dbReference>
<proteinExistence type="predicted"/>
<evidence type="ECO:0000259" key="4">
    <source>
        <dbReference type="Pfam" id="PF06428"/>
    </source>
</evidence>
<accession>A0AAN6HZ20</accession>
<feature type="domain" description="GDP/GTP exchange factor Sec2 N-terminal" evidence="4">
    <location>
        <begin position="15"/>
        <end position="125"/>
    </location>
</feature>
<feature type="compositionally biased region" description="Basic and acidic residues" evidence="3">
    <location>
        <begin position="431"/>
        <end position="440"/>
    </location>
</feature>
<dbReference type="InterPro" id="IPR009449">
    <property type="entry name" value="Sec2_N"/>
</dbReference>
<feature type="compositionally biased region" description="Basic and acidic residues" evidence="3">
    <location>
        <begin position="409"/>
        <end position="418"/>
    </location>
</feature>
<keyword evidence="1 2" id="KW-0175">Coiled coil</keyword>
<dbReference type="EMBL" id="JAHLUH010000015">
    <property type="protein sequence ID" value="KAG7724825.1"/>
    <property type="molecule type" value="Genomic_DNA"/>
</dbReference>
<evidence type="ECO:0000313" key="8">
    <source>
        <dbReference type="Proteomes" id="UP000738402"/>
    </source>
</evidence>
<evidence type="ECO:0000313" key="7">
    <source>
        <dbReference type="Proteomes" id="UP000697297"/>
    </source>
</evidence>